<name>A0A8X6YHI4_9ARAC</name>
<dbReference type="Proteomes" id="UP000886998">
    <property type="component" value="Unassembled WGS sequence"/>
</dbReference>
<reference evidence="1" key="1">
    <citation type="submission" date="2020-08" db="EMBL/GenBank/DDBJ databases">
        <title>Multicomponent nature underlies the extraordinary mechanical properties of spider dragline silk.</title>
        <authorList>
            <person name="Kono N."/>
            <person name="Nakamura H."/>
            <person name="Mori M."/>
            <person name="Yoshida Y."/>
            <person name="Ohtoshi R."/>
            <person name="Malay A.D."/>
            <person name="Moran D.A.P."/>
            <person name="Tomita M."/>
            <person name="Numata K."/>
            <person name="Arakawa K."/>
        </authorList>
    </citation>
    <scope>NUCLEOTIDE SEQUENCE</scope>
</reference>
<dbReference type="AlphaFoldDB" id="A0A8X6YHI4"/>
<dbReference type="EMBL" id="BMAV01017740">
    <property type="protein sequence ID" value="GFY69674.1"/>
    <property type="molecule type" value="Genomic_DNA"/>
</dbReference>
<gene>
    <name evidence="1" type="primary">X975_20957</name>
    <name evidence="1" type="ORF">TNIN_47741</name>
</gene>
<proteinExistence type="predicted"/>
<dbReference type="OrthoDB" id="6433738at2759"/>
<protein>
    <submittedName>
        <fullName evidence="1">Histone-lysine N-methyltransferase SETMAR</fullName>
    </submittedName>
</protein>
<keyword evidence="2" id="KW-1185">Reference proteome</keyword>
<comment type="caution">
    <text evidence="1">The sequence shown here is derived from an EMBL/GenBank/DDBJ whole genome shotgun (WGS) entry which is preliminary data.</text>
</comment>
<sequence>MVVRLEHLVRYHEDGNDILFRIVERDESWVHHFIPEAKVTSMARKNSSLPVRKKFITTPSVDGYAWPFEAANSPFLLNIFPF</sequence>
<organism evidence="1 2">
    <name type="scientific">Trichonephila inaurata madagascariensis</name>
    <dbReference type="NCBI Taxonomy" id="2747483"/>
    <lineage>
        <taxon>Eukaryota</taxon>
        <taxon>Metazoa</taxon>
        <taxon>Ecdysozoa</taxon>
        <taxon>Arthropoda</taxon>
        <taxon>Chelicerata</taxon>
        <taxon>Arachnida</taxon>
        <taxon>Araneae</taxon>
        <taxon>Araneomorphae</taxon>
        <taxon>Entelegynae</taxon>
        <taxon>Araneoidea</taxon>
        <taxon>Nephilidae</taxon>
        <taxon>Trichonephila</taxon>
        <taxon>Trichonephila inaurata</taxon>
    </lineage>
</organism>
<evidence type="ECO:0000313" key="1">
    <source>
        <dbReference type="EMBL" id="GFY69674.1"/>
    </source>
</evidence>
<evidence type="ECO:0000313" key="2">
    <source>
        <dbReference type="Proteomes" id="UP000886998"/>
    </source>
</evidence>
<accession>A0A8X6YHI4</accession>